<keyword evidence="1" id="KW-0812">Transmembrane</keyword>
<sequence length="211" mass="24684">MEWGKLVYLLVIILIGYLPYKAIQRYSKDGFASISTRLAFLMTTWFLLLSTLLINQTPNLFVNTSLVSIVGFGITVLLWAFAPYLLRRIGKVPTQVIIDNPKSYLIRTQPKMYMLKFCEILFQQAKFAYLLFVVLGGLPQTSRIWWFSFIIIVLHLYNMYFVRAAMLFFLVSIPMGPLFSILILNGYITVAMTIHLWFYLILVSWYRLRHP</sequence>
<comment type="caution">
    <text evidence="2">The sequence shown here is derived from an EMBL/GenBank/DDBJ whole genome shotgun (WGS) entry which is preliminary data.</text>
</comment>
<dbReference type="EMBL" id="LCPJ01000020">
    <property type="protein sequence ID" value="KKU95355.1"/>
    <property type="molecule type" value="Genomic_DNA"/>
</dbReference>
<reference evidence="2 3" key="1">
    <citation type="journal article" date="2015" name="Nature">
        <title>rRNA introns, odd ribosomes, and small enigmatic genomes across a large radiation of phyla.</title>
        <authorList>
            <person name="Brown C.T."/>
            <person name="Hug L.A."/>
            <person name="Thomas B.C."/>
            <person name="Sharon I."/>
            <person name="Castelle C.J."/>
            <person name="Singh A."/>
            <person name="Wilkins M.J."/>
            <person name="Williams K.H."/>
            <person name="Banfield J.F."/>
        </authorList>
    </citation>
    <scope>NUCLEOTIDE SEQUENCE [LARGE SCALE GENOMIC DNA]</scope>
</reference>
<evidence type="ECO:0000256" key="1">
    <source>
        <dbReference type="SAM" id="Phobius"/>
    </source>
</evidence>
<evidence type="ECO:0000313" key="3">
    <source>
        <dbReference type="Proteomes" id="UP000034661"/>
    </source>
</evidence>
<dbReference type="Proteomes" id="UP000034661">
    <property type="component" value="Unassembled WGS sequence"/>
</dbReference>
<evidence type="ECO:0008006" key="4">
    <source>
        <dbReference type="Google" id="ProtNLM"/>
    </source>
</evidence>
<accession>A0A0G1XLY5</accession>
<feature type="transmembrane region" description="Helical" evidence="1">
    <location>
        <begin position="35"/>
        <end position="54"/>
    </location>
</feature>
<gene>
    <name evidence="2" type="ORF">UY27_C0020G0007</name>
</gene>
<feature type="transmembrane region" description="Helical" evidence="1">
    <location>
        <begin position="6"/>
        <end position="23"/>
    </location>
</feature>
<protein>
    <recommendedName>
        <fullName evidence="4">Abortive infection protein</fullName>
    </recommendedName>
</protein>
<organism evidence="2 3">
    <name type="scientific">Candidatus Gottesmanbacteria bacterium GW2011_GWA1_48_13</name>
    <dbReference type="NCBI Taxonomy" id="1618439"/>
    <lineage>
        <taxon>Bacteria</taxon>
        <taxon>Candidatus Gottesmaniibacteriota</taxon>
    </lineage>
</organism>
<name>A0A0G1XLY5_9BACT</name>
<dbReference type="AlphaFoldDB" id="A0A0G1XLY5"/>
<feature type="transmembrane region" description="Helical" evidence="1">
    <location>
        <begin position="182"/>
        <end position="206"/>
    </location>
</feature>
<feature type="transmembrane region" description="Helical" evidence="1">
    <location>
        <begin position="117"/>
        <end position="138"/>
    </location>
</feature>
<feature type="transmembrane region" description="Helical" evidence="1">
    <location>
        <begin position="144"/>
        <end position="170"/>
    </location>
</feature>
<feature type="transmembrane region" description="Helical" evidence="1">
    <location>
        <begin position="60"/>
        <end position="81"/>
    </location>
</feature>
<keyword evidence="1" id="KW-1133">Transmembrane helix</keyword>
<keyword evidence="1" id="KW-0472">Membrane</keyword>
<proteinExistence type="predicted"/>
<evidence type="ECO:0000313" key="2">
    <source>
        <dbReference type="EMBL" id="KKU95355.1"/>
    </source>
</evidence>